<dbReference type="GO" id="GO:0005634">
    <property type="term" value="C:nucleus"/>
    <property type="evidence" value="ECO:0007669"/>
    <property type="project" value="UniProtKB-SubCell"/>
</dbReference>
<evidence type="ECO:0000256" key="8">
    <source>
        <dbReference type="SAM" id="MobiDB-lite"/>
    </source>
</evidence>
<organism evidence="10 11">
    <name type="scientific">Circinella minor</name>
    <dbReference type="NCBI Taxonomy" id="1195481"/>
    <lineage>
        <taxon>Eukaryota</taxon>
        <taxon>Fungi</taxon>
        <taxon>Fungi incertae sedis</taxon>
        <taxon>Mucoromycota</taxon>
        <taxon>Mucoromycotina</taxon>
        <taxon>Mucoromycetes</taxon>
        <taxon>Mucorales</taxon>
        <taxon>Lichtheimiaceae</taxon>
        <taxon>Circinella</taxon>
    </lineage>
</organism>
<comment type="similarity">
    <text evidence="2 7">Belongs to the HSF family.</text>
</comment>
<accession>A0A8H7SBT2</accession>
<dbReference type="InterPro" id="IPR036388">
    <property type="entry name" value="WH-like_DNA-bd_sf"/>
</dbReference>
<keyword evidence="4" id="KW-0238">DNA-binding</keyword>
<dbReference type="EMBL" id="JAEPRB010000007">
    <property type="protein sequence ID" value="KAG2227414.1"/>
    <property type="molecule type" value="Genomic_DNA"/>
</dbReference>
<dbReference type="Pfam" id="PF00447">
    <property type="entry name" value="HSF_DNA-bind"/>
    <property type="match status" value="1"/>
</dbReference>
<name>A0A8H7SBT2_9FUNG</name>
<dbReference type="GO" id="GO:0043565">
    <property type="term" value="F:sequence-specific DNA binding"/>
    <property type="evidence" value="ECO:0007669"/>
    <property type="project" value="InterPro"/>
</dbReference>
<dbReference type="OrthoDB" id="60033at2759"/>
<dbReference type="PANTHER" id="PTHR10015:SF427">
    <property type="entry name" value="HEAT SHOCK FACTOR PROTEIN"/>
    <property type="match status" value="1"/>
</dbReference>
<feature type="region of interest" description="Disordered" evidence="8">
    <location>
        <begin position="425"/>
        <end position="508"/>
    </location>
</feature>
<evidence type="ECO:0000313" key="11">
    <source>
        <dbReference type="Proteomes" id="UP000646827"/>
    </source>
</evidence>
<dbReference type="FunFam" id="1.10.10.10:FF:000027">
    <property type="entry name" value="Heat shock transcription factor 1"/>
    <property type="match status" value="1"/>
</dbReference>
<comment type="subcellular location">
    <subcellularLocation>
        <location evidence="1">Nucleus</location>
    </subcellularLocation>
</comment>
<dbReference type="AlphaFoldDB" id="A0A8H7SBT2"/>
<dbReference type="SUPFAM" id="SSF46785">
    <property type="entry name" value="Winged helix' DNA-binding domain"/>
    <property type="match status" value="1"/>
</dbReference>
<keyword evidence="3" id="KW-0805">Transcription regulation</keyword>
<feature type="compositionally biased region" description="Low complexity" evidence="8">
    <location>
        <begin position="328"/>
        <end position="342"/>
    </location>
</feature>
<protein>
    <recommendedName>
        <fullName evidence="9">HSF-type DNA-binding domain-containing protein</fullName>
    </recommendedName>
</protein>
<dbReference type="InterPro" id="IPR036390">
    <property type="entry name" value="WH_DNA-bd_sf"/>
</dbReference>
<evidence type="ECO:0000256" key="6">
    <source>
        <dbReference type="ARBA" id="ARBA00023242"/>
    </source>
</evidence>
<evidence type="ECO:0000313" key="10">
    <source>
        <dbReference type="EMBL" id="KAG2227414.1"/>
    </source>
</evidence>
<keyword evidence="11" id="KW-1185">Reference proteome</keyword>
<evidence type="ECO:0000256" key="1">
    <source>
        <dbReference type="ARBA" id="ARBA00004123"/>
    </source>
</evidence>
<proteinExistence type="inferred from homology"/>
<dbReference type="SMART" id="SM00415">
    <property type="entry name" value="HSF"/>
    <property type="match status" value="1"/>
</dbReference>
<keyword evidence="6" id="KW-0539">Nucleus</keyword>
<evidence type="ECO:0000256" key="4">
    <source>
        <dbReference type="ARBA" id="ARBA00023125"/>
    </source>
</evidence>
<evidence type="ECO:0000259" key="9">
    <source>
        <dbReference type="SMART" id="SM00415"/>
    </source>
</evidence>
<dbReference type="Proteomes" id="UP000646827">
    <property type="component" value="Unassembled WGS sequence"/>
</dbReference>
<feature type="compositionally biased region" description="Low complexity" evidence="8">
    <location>
        <begin position="303"/>
        <end position="321"/>
    </location>
</feature>
<feature type="non-terminal residue" evidence="10">
    <location>
        <position position="1"/>
    </location>
</feature>
<sequence length="508" mass="57514">MIDSSSTEHCRNNNNNNTNNSNSSSNNNETYGFTNTGPATTTIMAGSEREENNHESPLMVDGRENEEIFQRALLTTLFFLFILFRRNFLDYRMLEDSSIRHLISWSENGDLFSVTNPTSFSRTVLPQYFKHNNWQSFVRQLNMYGFHKVNDMIHSNLTTESQNWEFKHPHFRRGAVEDLKNIKRKSAKSRHHLQHRPPLSAYPNEGDEYLYGPMYKHILEMEERLHNMIKAYEVLHVQTTSLKSLLSGQQKVNFKFFLLPNIFVISVDGLKQQILKLQELSNNILLPPSASNEYSNNDISQDSSSFSPLAVSSASSSSPSSRLEKFSQQQAGEQQQQQQQQQPSRFNPDPLPTKSMQGVVHHNKGNIRIPQPQQVRTQQQHELPQSQTRLPSISMFGTNISSSNTTATTPMSSTTATALRPLVGYSGSSHIGPPDKSNSKSASTSPLLDGFSRRTSSEHYSTIRRASNEQMSSYKQEGQHVSPRPMTTSLLSLGTHSQLLNPASDNED</sequence>
<evidence type="ECO:0000256" key="3">
    <source>
        <dbReference type="ARBA" id="ARBA00023015"/>
    </source>
</evidence>
<feature type="compositionally biased region" description="Polar residues" evidence="8">
    <location>
        <begin position="458"/>
        <end position="476"/>
    </location>
</feature>
<feature type="compositionally biased region" description="Polar residues" evidence="8">
    <location>
        <begin position="288"/>
        <end position="302"/>
    </location>
</feature>
<evidence type="ECO:0000256" key="5">
    <source>
        <dbReference type="ARBA" id="ARBA00023163"/>
    </source>
</evidence>
<evidence type="ECO:0000256" key="7">
    <source>
        <dbReference type="RuleBase" id="RU004020"/>
    </source>
</evidence>
<feature type="domain" description="HSF-type DNA-binding" evidence="9">
    <location>
        <begin position="84"/>
        <end position="185"/>
    </location>
</feature>
<dbReference type="InterPro" id="IPR000232">
    <property type="entry name" value="HSF_DNA-bd"/>
</dbReference>
<feature type="region of interest" description="Disordered" evidence="8">
    <location>
        <begin position="1"/>
        <end position="41"/>
    </location>
</feature>
<feature type="compositionally biased region" description="Low complexity" evidence="8">
    <location>
        <begin position="12"/>
        <end position="28"/>
    </location>
</feature>
<comment type="caution">
    <text evidence="10">The sequence shown here is derived from an EMBL/GenBank/DDBJ whole genome shotgun (WGS) entry which is preliminary data.</text>
</comment>
<feature type="compositionally biased region" description="Basic and acidic residues" evidence="8">
    <location>
        <begin position="1"/>
        <end position="11"/>
    </location>
</feature>
<reference evidence="10 11" key="1">
    <citation type="submission" date="2020-12" db="EMBL/GenBank/DDBJ databases">
        <title>Metabolic potential, ecology and presence of endohyphal bacteria is reflected in genomic diversity of Mucoromycotina.</title>
        <authorList>
            <person name="Muszewska A."/>
            <person name="Okrasinska A."/>
            <person name="Steczkiewicz K."/>
            <person name="Drgas O."/>
            <person name="Orlowska M."/>
            <person name="Perlinska-Lenart U."/>
            <person name="Aleksandrzak-Piekarczyk T."/>
            <person name="Szatraj K."/>
            <person name="Zielenkiewicz U."/>
            <person name="Pilsyk S."/>
            <person name="Malc E."/>
            <person name="Mieczkowski P."/>
            <person name="Kruszewska J.S."/>
            <person name="Biernat P."/>
            <person name="Pawlowska J."/>
        </authorList>
    </citation>
    <scope>NUCLEOTIDE SEQUENCE [LARGE SCALE GENOMIC DNA]</scope>
    <source>
        <strain evidence="10 11">CBS 142.35</strain>
    </source>
</reference>
<evidence type="ECO:0000256" key="2">
    <source>
        <dbReference type="ARBA" id="ARBA00006403"/>
    </source>
</evidence>
<gene>
    <name evidence="10" type="ORF">INT45_007439</name>
</gene>
<dbReference type="GO" id="GO:0003700">
    <property type="term" value="F:DNA-binding transcription factor activity"/>
    <property type="evidence" value="ECO:0007669"/>
    <property type="project" value="InterPro"/>
</dbReference>
<dbReference type="PANTHER" id="PTHR10015">
    <property type="entry name" value="HEAT SHOCK TRANSCRIPTION FACTOR"/>
    <property type="match status" value="1"/>
</dbReference>
<dbReference type="PRINTS" id="PR00056">
    <property type="entry name" value="HSFDOMAIN"/>
</dbReference>
<keyword evidence="5" id="KW-0804">Transcription</keyword>
<feature type="compositionally biased region" description="Polar residues" evidence="8">
    <location>
        <begin position="29"/>
        <end position="41"/>
    </location>
</feature>
<feature type="region of interest" description="Disordered" evidence="8">
    <location>
        <begin position="288"/>
        <end position="358"/>
    </location>
</feature>
<dbReference type="Gene3D" id="1.10.10.10">
    <property type="entry name" value="Winged helix-like DNA-binding domain superfamily/Winged helix DNA-binding domain"/>
    <property type="match status" value="1"/>
</dbReference>
<feature type="compositionally biased region" description="Polar residues" evidence="8">
    <location>
        <begin position="485"/>
        <end position="508"/>
    </location>
</feature>